<dbReference type="RefSeq" id="WP_213163102.1">
    <property type="nucleotide sequence ID" value="NZ_CP058214.1"/>
</dbReference>
<dbReference type="GO" id="GO:0047617">
    <property type="term" value="F:fatty acyl-CoA hydrolase activity"/>
    <property type="evidence" value="ECO:0007669"/>
    <property type="project" value="TreeGrafter"/>
</dbReference>
<proteinExistence type="predicted"/>
<dbReference type="PANTHER" id="PTHR31793">
    <property type="entry name" value="4-HYDROXYBENZOYL-COA THIOESTERASE FAMILY MEMBER"/>
    <property type="match status" value="1"/>
</dbReference>
<dbReference type="AlphaFoldDB" id="A0A7S8C1X2"/>
<evidence type="ECO:0000313" key="1">
    <source>
        <dbReference type="EMBL" id="QPC41875.1"/>
    </source>
</evidence>
<dbReference type="Proteomes" id="UP000593594">
    <property type="component" value="Chromosome"/>
</dbReference>
<reference evidence="1 2" key="1">
    <citation type="submission" date="2020-06" db="EMBL/GenBank/DDBJ databases">
        <title>Genome sequence of 2 isolates from Red Sea Mangroves.</title>
        <authorList>
            <person name="Sefrji F."/>
            <person name="Michoud G."/>
            <person name="Merlino G."/>
            <person name="Daffonchio D."/>
        </authorList>
    </citation>
    <scope>NUCLEOTIDE SEQUENCE [LARGE SCALE GENOMIC DNA]</scope>
    <source>
        <strain evidence="1 2">R1DC25</strain>
    </source>
</reference>
<protein>
    <submittedName>
        <fullName evidence="1">Thioesterase family protein</fullName>
    </submittedName>
</protein>
<accession>A0A7S8C1X2</accession>
<dbReference type="KEGG" id="kmn:HW532_03565"/>
<evidence type="ECO:0000313" key="2">
    <source>
        <dbReference type="Proteomes" id="UP000593594"/>
    </source>
</evidence>
<dbReference type="InterPro" id="IPR050563">
    <property type="entry name" value="4-hydroxybenzoyl-CoA_TE"/>
</dbReference>
<dbReference type="PANTHER" id="PTHR31793:SF2">
    <property type="entry name" value="BLR1345 PROTEIN"/>
    <property type="match status" value="1"/>
</dbReference>
<dbReference type="Pfam" id="PF13279">
    <property type="entry name" value="4HBT_2"/>
    <property type="match status" value="1"/>
</dbReference>
<dbReference type="EMBL" id="CP058214">
    <property type="protein sequence ID" value="QPC41875.1"/>
    <property type="molecule type" value="Genomic_DNA"/>
</dbReference>
<dbReference type="InterPro" id="IPR029069">
    <property type="entry name" value="HotDog_dom_sf"/>
</dbReference>
<gene>
    <name evidence="1" type="ORF">HW532_03565</name>
</gene>
<dbReference type="SUPFAM" id="SSF54637">
    <property type="entry name" value="Thioesterase/thiol ester dehydrase-isomerase"/>
    <property type="match status" value="1"/>
</dbReference>
<name>A0A7S8C1X2_9HYPH</name>
<keyword evidence="2" id="KW-1185">Reference proteome</keyword>
<organism evidence="1 2">
    <name type="scientific">Kaustia mangrovi</name>
    <dbReference type="NCBI Taxonomy" id="2593653"/>
    <lineage>
        <taxon>Bacteria</taxon>
        <taxon>Pseudomonadati</taxon>
        <taxon>Pseudomonadota</taxon>
        <taxon>Alphaproteobacteria</taxon>
        <taxon>Hyphomicrobiales</taxon>
        <taxon>Parvibaculaceae</taxon>
        <taxon>Kaustia</taxon>
    </lineage>
</organism>
<dbReference type="Gene3D" id="3.10.129.10">
    <property type="entry name" value="Hotdog Thioesterase"/>
    <property type="match status" value="1"/>
</dbReference>
<dbReference type="CDD" id="cd00586">
    <property type="entry name" value="4HBT"/>
    <property type="match status" value="1"/>
</dbReference>
<sequence>MTSDALFRSSVMTVEPQWIDYNGHLNMAYYNVLFDHGVDEAFAGLGLGPDYVKTHNASFYTMEVHLTYLRELMEGDPVSITLQMLDCDAKRCHFIQSMYHATEGYLAATSEQICMHVDMGLKKSAPFPAEIHDNIKAMQERHAALPRPPQVGHVIGIPRKA</sequence>